<evidence type="ECO:0000313" key="3">
    <source>
        <dbReference type="Proteomes" id="UP000003653"/>
    </source>
</evidence>
<dbReference type="AlphaFoldDB" id="D5P626"/>
<name>D5P626_9MYCO</name>
<feature type="non-terminal residue" evidence="2">
    <location>
        <position position="1"/>
    </location>
</feature>
<organism evidence="2 3">
    <name type="scientific">Mycobacterium parascrofulaceum ATCC BAA-614</name>
    <dbReference type="NCBI Taxonomy" id="525368"/>
    <lineage>
        <taxon>Bacteria</taxon>
        <taxon>Bacillati</taxon>
        <taxon>Actinomycetota</taxon>
        <taxon>Actinomycetes</taxon>
        <taxon>Mycobacteriales</taxon>
        <taxon>Mycobacteriaceae</taxon>
        <taxon>Mycobacterium</taxon>
        <taxon>Mycobacterium simiae complex</taxon>
    </lineage>
</organism>
<keyword evidence="3" id="KW-1185">Reference proteome</keyword>
<gene>
    <name evidence="2" type="ORF">HMPREF0591_1620</name>
</gene>
<comment type="caution">
    <text evidence="2">The sequence shown here is derived from an EMBL/GenBank/DDBJ whole genome shotgun (WGS) entry which is preliminary data.</text>
</comment>
<sequence>IPQYTLISNRPDAVTEVGGWRDPRGFYRARRHQQAATEPAAERAATGR</sequence>
<protein>
    <submittedName>
        <fullName evidence="2">Uncharacterized protein</fullName>
    </submittedName>
</protein>
<dbReference type="Proteomes" id="UP000003653">
    <property type="component" value="Unassembled WGS sequence"/>
</dbReference>
<evidence type="ECO:0000313" key="2">
    <source>
        <dbReference type="EMBL" id="EFG78462.1"/>
    </source>
</evidence>
<reference evidence="2 3" key="1">
    <citation type="submission" date="2010-04" db="EMBL/GenBank/DDBJ databases">
        <authorList>
            <person name="Muzny D."/>
            <person name="Qin X."/>
            <person name="Deng J."/>
            <person name="Jiang H."/>
            <person name="Liu Y."/>
            <person name="Qu J."/>
            <person name="Song X.-Z."/>
            <person name="Zhang L."/>
            <person name="Thornton R."/>
            <person name="Coyle M."/>
            <person name="Francisco L."/>
            <person name="Jackson L."/>
            <person name="Javaid M."/>
            <person name="Korchina V."/>
            <person name="Kovar C."/>
            <person name="Mata R."/>
            <person name="Mathew T."/>
            <person name="Ngo R."/>
            <person name="Nguyen L."/>
            <person name="Nguyen N."/>
            <person name="Okwuonu G."/>
            <person name="Ongeri F."/>
            <person name="Pham C."/>
            <person name="Simmons D."/>
            <person name="Wilczek-Boney K."/>
            <person name="Hale W."/>
            <person name="Jakkamsetti A."/>
            <person name="Pham P."/>
            <person name="Ruth R."/>
            <person name="San Lucas F."/>
            <person name="Warren J."/>
            <person name="Zhang J."/>
            <person name="Zhao Z."/>
            <person name="Zhou C."/>
            <person name="Zhu D."/>
            <person name="Lee S."/>
            <person name="Bess C."/>
            <person name="Blankenburg K."/>
            <person name="Forbes L."/>
            <person name="Fu Q."/>
            <person name="Gubbala S."/>
            <person name="Hirani K."/>
            <person name="Jayaseelan J.C."/>
            <person name="Lara F."/>
            <person name="Munidasa M."/>
            <person name="Palculict T."/>
            <person name="Patil S."/>
            <person name="Pu L.-L."/>
            <person name="Saada N."/>
            <person name="Tang L."/>
            <person name="Weissenberger G."/>
            <person name="Zhu Y."/>
            <person name="Hemphill L."/>
            <person name="Shang Y."/>
            <person name="Youmans B."/>
            <person name="Ayvaz T."/>
            <person name="Ross M."/>
            <person name="Santibanez J."/>
            <person name="Aqrawi P."/>
            <person name="Gross S."/>
            <person name="Joshi V."/>
            <person name="Fowler G."/>
            <person name="Nazareth L."/>
            <person name="Reid J."/>
            <person name="Worley K."/>
            <person name="Petrosino J."/>
            <person name="Highlander S."/>
            <person name="Gibbs R."/>
        </authorList>
    </citation>
    <scope>NUCLEOTIDE SEQUENCE [LARGE SCALE GENOMIC DNA]</scope>
    <source>
        <strain evidence="2 3">ATCC BAA-614</strain>
    </source>
</reference>
<dbReference type="HOGENOM" id="CLU_3161756_0_0_11"/>
<feature type="region of interest" description="Disordered" evidence="1">
    <location>
        <begin position="29"/>
        <end position="48"/>
    </location>
</feature>
<dbReference type="EMBL" id="ADNV01000118">
    <property type="protein sequence ID" value="EFG78462.1"/>
    <property type="molecule type" value="Genomic_DNA"/>
</dbReference>
<feature type="compositionally biased region" description="Low complexity" evidence="1">
    <location>
        <begin position="35"/>
        <end position="48"/>
    </location>
</feature>
<evidence type="ECO:0000256" key="1">
    <source>
        <dbReference type="SAM" id="MobiDB-lite"/>
    </source>
</evidence>
<proteinExistence type="predicted"/>
<accession>D5P626</accession>